<dbReference type="SUPFAM" id="SSF48452">
    <property type="entry name" value="TPR-like"/>
    <property type="match status" value="1"/>
</dbReference>
<gene>
    <name evidence="9" type="ORF">QQ008_17975</name>
</gene>
<evidence type="ECO:0000256" key="3">
    <source>
        <dbReference type="ARBA" id="ARBA00022729"/>
    </source>
</evidence>
<evidence type="ECO:0000256" key="6">
    <source>
        <dbReference type="SAM" id="SignalP"/>
    </source>
</evidence>
<keyword evidence="5" id="KW-0998">Cell outer membrane</keyword>
<evidence type="ECO:0000256" key="1">
    <source>
        <dbReference type="ARBA" id="ARBA00004442"/>
    </source>
</evidence>
<evidence type="ECO:0000256" key="2">
    <source>
        <dbReference type="ARBA" id="ARBA00006275"/>
    </source>
</evidence>
<dbReference type="InterPro" id="IPR012944">
    <property type="entry name" value="SusD_RagB_dom"/>
</dbReference>
<evidence type="ECO:0000256" key="5">
    <source>
        <dbReference type="ARBA" id="ARBA00023237"/>
    </source>
</evidence>
<keyword evidence="4" id="KW-0472">Membrane</keyword>
<sequence length="482" mass="52624">MKIYKYLIAAVFVFSCLTACEDELELDPQQSLSDQSAFADGATAEGVLIGAYSLMQDLDVFGGMPQVVSDYMADNVNFVGTFPTLQDINNFNQLATNGSTANWFRDGYEAITSANLVIDNLPLVDDPNLLDADRARIIAEAKFIRAITYFHMINLFAQPVQVNGGQSLGLPLVLEAFTGEVTFPSRATVEEVHQQIMADLNAALPDLNESFGANIETRGRATQGAARALLSRLYLYRGEWQQAADLADQVISSSLYALAPDYTFYDQLTSEDVFVVVNSDQDNGSTGSGGWDNYYEGSDQNGRGDATFSQNLIDAFMAEPGDLRFDLKENGVDAQGLTSFFTTKFNDAQNDVSDSPIIRTTEMYLNRAEALAELNGVNQTSVDLINDLRTRAGLAAYTLGDFASTQELIDVILVERRKELCFEGHRRMDLLRRGLPLRTASSLPASAPVGNGISSPGDDKVIIPIPQNQVDLNPNLAQSPGY</sequence>
<evidence type="ECO:0000313" key="9">
    <source>
        <dbReference type="EMBL" id="MDN5203282.1"/>
    </source>
</evidence>
<reference evidence="9" key="1">
    <citation type="submission" date="2023-06" db="EMBL/GenBank/DDBJ databases">
        <title>Genomic of Parafulvivirga corallium.</title>
        <authorList>
            <person name="Wang G."/>
        </authorList>
    </citation>
    <scope>NUCLEOTIDE SEQUENCE</scope>
    <source>
        <strain evidence="9">BMA10</strain>
    </source>
</reference>
<organism evidence="9 10">
    <name type="scientific">Splendidivirga corallicola</name>
    <dbReference type="NCBI Taxonomy" id="3051826"/>
    <lineage>
        <taxon>Bacteria</taxon>
        <taxon>Pseudomonadati</taxon>
        <taxon>Bacteroidota</taxon>
        <taxon>Cytophagia</taxon>
        <taxon>Cytophagales</taxon>
        <taxon>Splendidivirgaceae</taxon>
        <taxon>Splendidivirga</taxon>
    </lineage>
</organism>
<dbReference type="Pfam" id="PF07980">
    <property type="entry name" value="SusD_RagB"/>
    <property type="match status" value="1"/>
</dbReference>
<dbReference type="EMBL" id="JAUJEA010000007">
    <property type="protein sequence ID" value="MDN5203282.1"/>
    <property type="molecule type" value="Genomic_DNA"/>
</dbReference>
<feature type="signal peptide" evidence="6">
    <location>
        <begin position="1"/>
        <end position="21"/>
    </location>
</feature>
<name>A0ABT8KTG0_9BACT</name>
<dbReference type="Pfam" id="PF14322">
    <property type="entry name" value="SusD-like_3"/>
    <property type="match status" value="1"/>
</dbReference>
<dbReference type="Gene3D" id="1.25.40.390">
    <property type="match status" value="1"/>
</dbReference>
<evidence type="ECO:0000256" key="4">
    <source>
        <dbReference type="ARBA" id="ARBA00023136"/>
    </source>
</evidence>
<feature type="domain" description="SusD-like N-terminal" evidence="8">
    <location>
        <begin position="80"/>
        <end position="235"/>
    </location>
</feature>
<protein>
    <submittedName>
        <fullName evidence="9">RagB/SusD family nutrient uptake outer membrane protein</fullName>
    </submittedName>
</protein>
<evidence type="ECO:0000259" key="8">
    <source>
        <dbReference type="Pfam" id="PF14322"/>
    </source>
</evidence>
<comment type="similarity">
    <text evidence="2">Belongs to the SusD family.</text>
</comment>
<dbReference type="InterPro" id="IPR033985">
    <property type="entry name" value="SusD-like_N"/>
</dbReference>
<accession>A0ABT8KTG0</accession>
<proteinExistence type="inferred from homology"/>
<feature type="domain" description="RagB/SusD" evidence="7">
    <location>
        <begin position="345"/>
        <end position="482"/>
    </location>
</feature>
<evidence type="ECO:0000313" key="10">
    <source>
        <dbReference type="Proteomes" id="UP001172082"/>
    </source>
</evidence>
<dbReference type="PROSITE" id="PS51257">
    <property type="entry name" value="PROKAR_LIPOPROTEIN"/>
    <property type="match status" value="1"/>
</dbReference>
<keyword evidence="10" id="KW-1185">Reference proteome</keyword>
<evidence type="ECO:0000259" key="7">
    <source>
        <dbReference type="Pfam" id="PF07980"/>
    </source>
</evidence>
<dbReference type="CDD" id="cd08977">
    <property type="entry name" value="SusD"/>
    <property type="match status" value="1"/>
</dbReference>
<keyword evidence="3 6" id="KW-0732">Signal</keyword>
<feature type="chain" id="PRO_5046705774" evidence="6">
    <location>
        <begin position="22"/>
        <end position="482"/>
    </location>
</feature>
<dbReference type="RefSeq" id="WP_346753307.1">
    <property type="nucleotide sequence ID" value="NZ_JAUJEA010000007.1"/>
</dbReference>
<comment type="subcellular location">
    <subcellularLocation>
        <location evidence="1">Cell outer membrane</location>
    </subcellularLocation>
</comment>
<comment type="caution">
    <text evidence="9">The sequence shown here is derived from an EMBL/GenBank/DDBJ whole genome shotgun (WGS) entry which is preliminary data.</text>
</comment>
<dbReference type="Proteomes" id="UP001172082">
    <property type="component" value="Unassembled WGS sequence"/>
</dbReference>
<dbReference type="InterPro" id="IPR011990">
    <property type="entry name" value="TPR-like_helical_dom_sf"/>
</dbReference>